<dbReference type="InterPro" id="IPR027417">
    <property type="entry name" value="P-loop_NTPase"/>
</dbReference>
<sequence length="120" mass="13917">MLELNNLPVFIKLQRRFKKKFNIDIAHLSQNKNKNNNIDFKLFENKCLTDKQKEVLEDINNNFCSKLIFNGGISSGKTFLASYLLIKFLIQNQNYYCSDTNNFIVGSSVSALRLLIFLSK</sequence>
<proteinExistence type="predicted"/>
<dbReference type="AlphaFoldDB" id="A4ZZ18"/>
<evidence type="ECO:0008006" key="2">
    <source>
        <dbReference type="Google" id="ProtNLM"/>
    </source>
</evidence>
<dbReference type="SUPFAM" id="SSF52540">
    <property type="entry name" value="P-loop containing nucleoside triphosphate hydrolases"/>
    <property type="match status" value="1"/>
</dbReference>
<protein>
    <recommendedName>
        <fullName evidence="2">PBSX family phage terminase large subunit</fullName>
    </recommendedName>
</protein>
<organism evidence="1">
    <name type="scientific">Borrelia lonestari</name>
    <dbReference type="NCBI Taxonomy" id="38876"/>
    <lineage>
        <taxon>Bacteria</taxon>
        <taxon>Pseudomonadati</taxon>
        <taxon>Spirochaetota</taxon>
        <taxon>Spirochaetia</taxon>
        <taxon>Spirochaetales</taxon>
        <taxon>Borreliaceae</taxon>
        <taxon>Borrelia</taxon>
    </lineage>
</organism>
<accession>A4ZZ18</accession>
<evidence type="ECO:0000313" key="1">
    <source>
        <dbReference type="EMBL" id="ABP88180.1"/>
    </source>
</evidence>
<name>A4ZZ18_9SPIR</name>
<reference evidence="1" key="1">
    <citation type="submission" date="2007-03" db="EMBL/GenBank/DDBJ databases">
        <title>Genetic Characterization of Borrelia lonestari strain LS-1.</title>
        <authorList>
            <person name="Williamson P.C."/>
            <person name="Billingsley P.M."/>
            <person name="Little S.E."/>
        </authorList>
    </citation>
    <scope>NUCLEOTIDE SEQUENCE</scope>
    <source>
        <strain evidence="1">LS-1</strain>
    </source>
</reference>
<dbReference type="EMBL" id="EF507523">
    <property type="protein sequence ID" value="ABP88180.1"/>
    <property type="molecule type" value="Genomic_DNA"/>
</dbReference>